<reference evidence="2 3" key="1">
    <citation type="submission" date="2014-08" db="EMBL/GenBank/DDBJ databases">
        <title>Complete genome of a marine bacteria Jeotgalibacillus malaysiensis.</title>
        <authorList>
            <person name="Yaakop A.S."/>
            <person name="Chan K.-G."/>
            <person name="Goh K.M."/>
        </authorList>
    </citation>
    <scope>NUCLEOTIDE SEQUENCE [LARGE SCALE GENOMIC DNA]</scope>
    <source>
        <strain evidence="2 3">D5</strain>
    </source>
</reference>
<accession>A0A0B5AVH6</accession>
<sequence>MEYIIGMDGGGTKTTYAISCADQVSILGEPLEGAGTNPQIVGFQQMAERITLKLEELLQIHQIEKHQITAICGGFAGAGRSDDAEKARQALESKLLANGYHKYVSALIRSDLQIALKGAIPPEREQGMLIISGTGSNAAGLLRNGTMVKSGGWGHLLGDEGSGYAIAAAGLKAVVKAYDKRGPETTLSQLMLQTLGFEKETQLVTYMYQEQRDKSEIATLARLVSEAAENGDEVAAAIIRDAARDLADHVKSLHLQAGEYDAQTIVTTTGSVFKHMTQLRTAFIKELDERQLGIWTQAHGTPVEGALIEAAESVSLEKRR</sequence>
<proteinExistence type="predicted"/>
<gene>
    <name evidence="2" type="ORF">JMA_32760</name>
</gene>
<organism evidence="2 3">
    <name type="scientific">Jeotgalibacillus malaysiensis</name>
    <dbReference type="NCBI Taxonomy" id="1508404"/>
    <lineage>
        <taxon>Bacteria</taxon>
        <taxon>Bacillati</taxon>
        <taxon>Bacillota</taxon>
        <taxon>Bacilli</taxon>
        <taxon>Bacillales</taxon>
        <taxon>Caryophanaceae</taxon>
        <taxon>Jeotgalibacillus</taxon>
    </lineage>
</organism>
<feature type="domain" description="ATPase BadF/BadG/BcrA/BcrD type" evidence="1">
    <location>
        <begin position="5"/>
        <end position="309"/>
    </location>
</feature>
<keyword evidence="3" id="KW-1185">Reference proteome</keyword>
<dbReference type="KEGG" id="jeo:JMA_32760"/>
<evidence type="ECO:0000313" key="2">
    <source>
        <dbReference type="EMBL" id="AJD92593.1"/>
    </source>
</evidence>
<dbReference type="PANTHER" id="PTHR43190:SF3">
    <property type="entry name" value="N-ACETYL-D-GLUCOSAMINE KINASE"/>
    <property type="match status" value="1"/>
</dbReference>
<dbReference type="BioCyc" id="JESP1508404:G14D9-12557-MONOMER"/>
<dbReference type="HOGENOM" id="CLU_016274_1_1_9"/>
<dbReference type="Proteomes" id="UP000031449">
    <property type="component" value="Chromosome"/>
</dbReference>
<dbReference type="InterPro" id="IPR052519">
    <property type="entry name" value="Euk-type_GlcNAc_Kinase"/>
</dbReference>
<dbReference type="Pfam" id="PF01869">
    <property type="entry name" value="BcrAD_BadFG"/>
    <property type="match status" value="1"/>
</dbReference>
<dbReference type="CDD" id="cd24007">
    <property type="entry name" value="ASKHA_NBD_eukNAGK-like"/>
    <property type="match status" value="1"/>
</dbReference>
<protein>
    <recommendedName>
        <fullName evidence="1">ATPase BadF/BadG/BcrA/BcrD type domain-containing protein</fullName>
    </recommendedName>
</protein>
<evidence type="ECO:0000259" key="1">
    <source>
        <dbReference type="Pfam" id="PF01869"/>
    </source>
</evidence>
<evidence type="ECO:0000313" key="3">
    <source>
        <dbReference type="Proteomes" id="UP000031449"/>
    </source>
</evidence>
<dbReference type="Gene3D" id="3.30.420.40">
    <property type="match status" value="2"/>
</dbReference>
<name>A0A0B5AVH6_9BACL</name>
<dbReference type="InterPro" id="IPR043129">
    <property type="entry name" value="ATPase_NBD"/>
</dbReference>
<dbReference type="STRING" id="1508404.JMA_32760"/>
<dbReference type="InterPro" id="IPR002731">
    <property type="entry name" value="ATPase_BadF"/>
</dbReference>
<dbReference type="SUPFAM" id="SSF53067">
    <property type="entry name" value="Actin-like ATPase domain"/>
    <property type="match status" value="2"/>
</dbReference>
<dbReference type="AlphaFoldDB" id="A0A0B5AVH6"/>
<dbReference type="OrthoDB" id="9772633at2"/>
<dbReference type="EMBL" id="CP009416">
    <property type="protein sequence ID" value="AJD92593.1"/>
    <property type="molecule type" value="Genomic_DNA"/>
</dbReference>
<dbReference type="PANTHER" id="PTHR43190">
    <property type="entry name" value="N-ACETYL-D-GLUCOSAMINE KINASE"/>
    <property type="match status" value="1"/>
</dbReference>